<dbReference type="SMART" id="SM00382">
    <property type="entry name" value="AAA"/>
    <property type="match status" value="1"/>
</dbReference>
<evidence type="ECO:0000256" key="2">
    <source>
        <dbReference type="ARBA" id="ARBA00022448"/>
    </source>
</evidence>
<dbReference type="InterPro" id="IPR017871">
    <property type="entry name" value="ABC_transporter-like_CS"/>
</dbReference>
<dbReference type="Gene3D" id="3.40.50.300">
    <property type="entry name" value="P-loop containing nucleotide triphosphate hydrolases"/>
    <property type="match status" value="1"/>
</dbReference>
<dbReference type="AlphaFoldDB" id="A0A8J3DYW7"/>
<name>A0A8J3DYW7_9HYPH</name>
<dbReference type="EMBL" id="BMZQ01000003">
    <property type="protein sequence ID" value="GHD20850.1"/>
    <property type="molecule type" value="Genomic_DNA"/>
</dbReference>
<dbReference type="InterPro" id="IPR050166">
    <property type="entry name" value="ABC_transporter_ATP-bind"/>
</dbReference>
<dbReference type="Pfam" id="PF00005">
    <property type="entry name" value="ABC_tran"/>
    <property type="match status" value="1"/>
</dbReference>
<dbReference type="SUPFAM" id="SSF52540">
    <property type="entry name" value="P-loop containing nucleoside triphosphate hydrolases"/>
    <property type="match status" value="1"/>
</dbReference>
<proteinExistence type="inferred from homology"/>
<dbReference type="Proteomes" id="UP000630142">
    <property type="component" value="Unassembled WGS sequence"/>
</dbReference>
<keyword evidence="2" id="KW-0813">Transport</keyword>
<organism evidence="6 7">
    <name type="scientific">Tianweitania populi</name>
    <dbReference type="NCBI Taxonomy" id="1607949"/>
    <lineage>
        <taxon>Bacteria</taxon>
        <taxon>Pseudomonadati</taxon>
        <taxon>Pseudomonadota</taxon>
        <taxon>Alphaproteobacteria</taxon>
        <taxon>Hyphomicrobiales</taxon>
        <taxon>Phyllobacteriaceae</taxon>
        <taxon>Tianweitania</taxon>
    </lineage>
</organism>
<dbReference type="PANTHER" id="PTHR42788">
    <property type="entry name" value="TAURINE IMPORT ATP-BINDING PROTEIN-RELATED"/>
    <property type="match status" value="1"/>
</dbReference>
<dbReference type="GO" id="GO:0005524">
    <property type="term" value="F:ATP binding"/>
    <property type="evidence" value="ECO:0007669"/>
    <property type="project" value="UniProtKB-KW"/>
</dbReference>
<dbReference type="RefSeq" id="WP_244641545.1">
    <property type="nucleotide sequence ID" value="NZ_BMZQ01000003.1"/>
</dbReference>
<evidence type="ECO:0000256" key="1">
    <source>
        <dbReference type="ARBA" id="ARBA00005417"/>
    </source>
</evidence>
<dbReference type="InterPro" id="IPR027417">
    <property type="entry name" value="P-loop_NTPase"/>
</dbReference>
<feature type="domain" description="ABC transporter" evidence="5">
    <location>
        <begin position="23"/>
        <end position="254"/>
    </location>
</feature>
<dbReference type="PANTHER" id="PTHR42788:SF13">
    <property type="entry name" value="ALIPHATIC SULFONATES IMPORT ATP-BINDING PROTEIN SSUB"/>
    <property type="match status" value="1"/>
</dbReference>
<keyword evidence="4 6" id="KW-0067">ATP-binding</keyword>
<keyword evidence="3" id="KW-0547">Nucleotide-binding</keyword>
<reference evidence="6" key="2">
    <citation type="submission" date="2020-09" db="EMBL/GenBank/DDBJ databases">
        <authorList>
            <person name="Sun Q."/>
            <person name="Kim S."/>
        </authorList>
    </citation>
    <scope>NUCLEOTIDE SEQUENCE</scope>
    <source>
        <strain evidence="6">KCTC 42249</strain>
    </source>
</reference>
<dbReference type="PROSITE" id="PS00211">
    <property type="entry name" value="ABC_TRANSPORTER_1"/>
    <property type="match status" value="1"/>
</dbReference>
<evidence type="ECO:0000313" key="7">
    <source>
        <dbReference type="Proteomes" id="UP000630142"/>
    </source>
</evidence>
<reference evidence="6" key="1">
    <citation type="journal article" date="2014" name="Int. J. Syst. Evol. Microbiol.">
        <title>Complete genome sequence of Corynebacterium casei LMG S-19264T (=DSM 44701T), isolated from a smear-ripened cheese.</title>
        <authorList>
            <consortium name="US DOE Joint Genome Institute (JGI-PGF)"/>
            <person name="Walter F."/>
            <person name="Albersmeier A."/>
            <person name="Kalinowski J."/>
            <person name="Ruckert C."/>
        </authorList>
    </citation>
    <scope>NUCLEOTIDE SEQUENCE</scope>
    <source>
        <strain evidence="6">KCTC 42249</strain>
    </source>
</reference>
<accession>A0A8J3DYW7</accession>
<dbReference type="PROSITE" id="PS50893">
    <property type="entry name" value="ABC_TRANSPORTER_2"/>
    <property type="match status" value="1"/>
</dbReference>
<evidence type="ECO:0000259" key="5">
    <source>
        <dbReference type="PROSITE" id="PS50893"/>
    </source>
</evidence>
<keyword evidence="7" id="KW-1185">Reference proteome</keyword>
<evidence type="ECO:0000256" key="3">
    <source>
        <dbReference type="ARBA" id="ARBA00022741"/>
    </source>
</evidence>
<comment type="caution">
    <text evidence="6">The sequence shown here is derived from an EMBL/GenBank/DDBJ whole genome shotgun (WGS) entry which is preliminary data.</text>
</comment>
<dbReference type="CDD" id="cd03293">
    <property type="entry name" value="ABC_NrtD_SsuB_transporters"/>
    <property type="match status" value="1"/>
</dbReference>
<dbReference type="InterPro" id="IPR003439">
    <property type="entry name" value="ABC_transporter-like_ATP-bd"/>
</dbReference>
<gene>
    <name evidence="6" type="ORF">GCM10016234_33780</name>
</gene>
<evidence type="ECO:0000256" key="4">
    <source>
        <dbReference type="ARBA" id="ARBA00022840"/>
    </source>
</evidence>
<dbReference type="InterPro" id="IPR003593">
    <property type="entry name" value="AAA+_ATPase"/>
</dbReference>
<sequence length="266" mass="28829">MAQALSTRAPATEPEIGDVVGSVEIRNVSKTFRVKDREVHALDDVSLSIRPREFISIVGLSGCGKSTLLRFLAGLDTPDKGTITVDGAAIAGPSLKRGIVFQDHRLLPWLSVEKNIGLALRTVLGTAAEKAARVAELIDLVGLSGFESALPHQLSGGMSQRASIARGLAPRPPLLLLDEPLGALDALTRARLQDELLQIWQQEQSTVIMVTHDVEEAIVLSDRVIVMQPRPGRVRRIVDVPGQRPRRRSDPDFVAARAEIADLLET</sequence>
<evidence type="ECO:0000313" key="6">
    <source>
        <dbReference type="EMBL" id="GHD20850.1"/>
    </source>
</evidence>
<protein>
    <submittedName>
        <fullName evidence="6">ABC transporter ATP-binding protein</fullName>
    </submittedName>
</protein>
<dbReference type="GO" id="GO:0016887">
    <property type="term" value="F:ATP hydrolysis activity"/>
    <property type="evidence" value="ECO:0007669"/>
    <property type="project" value="InterPro"/>
</dbReference>
<comment type="similarity">
    <text evidence="1">Belongs to the ABC transporter superfamily.</text>
</comment>